<comment type="caution">
    <text evidence="2">The sequence shown here is derived from an EMBL/GenBank/DDBJ whole genome shotgun (WGS) entry which is preliminary data.</text>
</comment>
<feature type="compositionally biased region" description="Low complexity" evidence="1">
    <location>
        <begin position="364"/>
        <end position="410"/>
    </location>
</feature>
<reference evidence="2 3" key="1">
    <citation type="submission" date="2024-10" db="EMBL/GenBank/DDBJ databases">
        <title>The Natural Products Discovery Center: Release of the First 8490 Sequenced Strains for Exploring Actinobacteria Biosynthetic Diversity.</title>
        <authorList>
            <person name="Kalkreuter E."/>
            <person name="Kautsar S.A."/>
            <person name="Yang D."/>
            <person name="Bader C.D."/>
            <person name="Teijaro C.N."/>
            <person name="Fluegel L."/>
            <person name="Davis C.M."/>
            <person name="Simpson J.R."/>
            <person name="Lauterbach L."/>
            <person name="Steele A.D."/>
            <person name="Gui C."/>
            <person name="Meng S."/>
            <person name="Li G."/>
            <person name="Viehrig K."/>
            <person name="Ye F."/>
            <person name="Su P."/>
            <person name="Kiefer A.F."/>
            <person name="Nichols A."/>
            <person name="Cepeda A.J."/>
            <person name="Yan W."/>
            <person name="Fan B."/>
            <person name="Jiang Y."/>
            <person name="Adhikari A."/>
            <person name="Zheng C.-J."/>
            <person name="Schuster L."/>
            <person name="Cowan T.M."/>
            <person name="Smanski M.J."/>
            <person name="Chevrette M.G."/>
            <person name="De Carvalho L.P.S."/>
            <person name="Shen B."/>
        </authorList>
    </citation>
    <scope>NUCLEOTIDE SEQUENCE [LARGE SCALE GENOMIC DNA]</scope>
    <source>
        <strain evidence="2 3">NPDC089932</strain>
    </source>
</reference>
<name>A0ABW8FSD2_9ACTN</name>
<feature type="non-terminal residue" evidence="2">
    <location>
        <position position="449"/>
    </location>
</feature>
<sequence length="449" mass="47572">MSSPTEKLDIVVGEFPTDAMLCNIKGVRTLFLGVDQTFSRAVNNVRNVLPGITVEAAERMIREQAPELRDFDELLGRTDPVPPSVEGPAAVLMDEVVKEQLPRANGKRRRKAVLVAALLPALAASWALGRYTNVADTEPSTTKASAADATPDAVDTVAEQAPFTDPKFEWFSGSSDIVCDPISALEAECTDSDGMVMSTKAATGPDSTIFTFSYGSERIGLRIFYDAEYAKTWAKQDGSRELYPHMRVHGRYVLWGTDPGRIKEYSDLLVEADEQKRKSGPTAMGGVTPLPPRLAALTLGTLGLNDHQVNQIIARPESAPTDAPTLMAARLVLGLDRAPAWPASGGDDIVALAVGIEPNPPVSVPTGDDTPVVVPASEPEAPVTPATPTGGGTTTPTTPTTPTAPTTPTTPTTPPVDETPPPVQETPPPVEETPAPPVQETPPPVQETP</sequence>
<dbReference type="RefSeq" id="WP_402076358.1">
    <property type="nucleotide sequence ID" value="NZ_JBIVGG010000022.1"/>
</dbReference>
<proteinExistence type="predicted"/>
<feature type="compositionally biased region" description="Pro residues" evidence="1">
    <location>
        <begin position="411"/>
        <end position="449"/>
    </location>
</feature>
<dbReference type="Proteomes" id="UP001617511">
    <property type="component" value="Unassembled WGS sequence"/>
</dbReference>
<keyword evidence="3" id="KW-1185">Reference proteome</keyword>
<evidence type="ECO:0000313" key="3">
    <source>
        <dbReference type="Proteomes" id="UP001617511"/>
    </source>
</evidence>
<protein>
    <submittedName>
        <fullName evidence="2">Uncharacterized protein</fullName>
    </submittedName>
</protein>
<organism evidence="2 3">
    <name type="scientific">Streptomyces iakyrus</name>
    <dbReference type="NCBI Taxonomy" id="68219"/>
    <lineage>
        <taxon>Bacteria</taxon>
        <taxon>Bacillati</taxon>
        <taxon>Actinomycetota</taxon>
        <taxon>Actinomycetes</taxon>
        <taxon>Kitasatosporales</taxon>
        <taxon>Streptomycetaceae</taxon>
        <taxon>Streptomyces</taxon>
    </lineage>
</organism>
<evidence type="ECO:0000256" key="1">
    <source>
        <dbReference type="SAM" id="MobiDB-lite"/>
    </source>
</evidence>
<dbReference type="EMBL" id="JBIVGG010000022">
    <property type="protein sequence ID" value="MFJ4085004.1"/>
    <property type="molecule type" value="Genomic_DNA"/>
</dbReference>
<evidence type="ECO:0000313" key="2">
    <source>
        <dbReference type="EMBL" id="MFJ4085004.1"/>
    </source>
</evidence>
<accession>A0ABW8FSD2</accession>
<feature type="region of interest" description="Disordered" evidence="1">
    <location>
        <begin position="360"/>
        <end position="449"/>
    </location>
</feature>
<gene>
    <name evidence="2" type="ORF">ACIP2Z_39425</name>
</gene>